<name>A0A1X7VLJ9_AMPQE</name>
<dbReference type="InParanoid" id="A0A1X7VLJ9"/>
<accession>A0A1X7VLJ9</accession>
<sequence>MDSDAATTSSIPSLFAHGFTRSDTSDGAATNSSNAAVESHSDCEKNKKELQLPQNVCVSGGSNADVSHFSASDSHFDVANLTNEYASCEEVDTAIKFGPKPNPRIFRGTVKAIAFRLIFLSVSYRMVMIQLEIGLSGVYPESLCCFPCRLFKLSSSTGNAASALSCIAGWLKKGWRKLYDRVPEHECRVLHRQHYLEWRTAERRLLSGAGIDTHIEKEICALGSDISLQCSMTMSNELPERAAQFMDKYRVDVSEQLLKELKQLKSIHKANFGTVQLSFSTTLITEAEQS</sequence>
<reference evidence="1" key="1">
    <citation type="submission" date="2017-05" db="UniProtKB">
        <authorList>
            <consortium name="EnsemblMetazoa"/>
        </authorList>
    </citation>
    <scope>IDENTIFICATION</scope>
</reference>
<organism evidence="1">
    <name type="scientific">Amphimedon queenslandica</name>
    <name type="common">Sponge</name>
    <dbReference type="NCBI Taxonomy" id="400682"/>
    <lineage>
        <taxon>Eukaryota</taxon>
        <taxon>Metazoa</taxon>
        <taxon>Porifera</taxon>
        <taxon>Demospongiae</taxon>
        <taxon>Heteroscleromorpha</taxon>
        <taxon>Haplosclerida</taxon>
        <taxon>Niphatidae</taxon>
        <taxon>Amphimedon</taxon>
    </lineage>
</organism>
<protein>
    <submittedName>
        <fullName evidence="1">Uncharacterized protein</fullName>
    </submittedName>
</protein>
<dbReference type="AlphaFoldDB" id="A0A1X7VLJ9"/>
<dbReference type="STRING" id="400682.A0A1X7VLJ9"/>
<evidence type="ECO:0000313" key="1">
    <source>
        <dbReference type="EnsemblMetazoa" id="Aqu2.1.40298_001"/>
    </source>
</evidence>
<dbReference type="EnsemblMetazoa" id="Aqu2.1.40298_001">
    <property type="protein sequence ID" value="Aqu2.1.40298_001"/>
    <property type="gene ID" value="Aqu2.1.40298"/>
</dbReference>
<proteinExistence type="predicted"/>